<organism evidence="9 10">
    <name type="scientific">Hydrogenophaga taeniospiralis CCUG 15921</name>
    <dbReference type="NCBI Taxonomy" id="1281780"/>
    <lineage>
        <taxon>Bacteria</taxon>
        <taxon>Pseudomonadati</taxon>
        <taxon>Pseudomonadota</taxon>
        <taxon>Betaproteobacteria</taxon>
        <taxon>Burkholderiales</taxon>
        <taxon>Comamonadaceae</taxon>
        <taxon>Hydrogenophaga</taxon>
    </lineage>
</organism>
<dbReference type="Proteomes" id="UP001152876">
    <property type="component" value="Unassembled WGS sequence"/>
</dbReference>
<dbReference type="Gene3D" id="3.40.309.10">
    <property type="entry name" value="Aldehyde Dehydrogenase, Chain A, domain 2"/>
    <property type="match status" value="1"/>
</dbReference>
<keyword evidence="3" id="KW-0560">Oxidoreductase</keyword>
<evidence type="ECO:0000313" key="10">
    <source>
        <dbReference type="Proteomes" id="UP001152876"/>
    </source>
</evidence>
<dbReference type="InterPro" id="IPR016163">
    <property type="entry name" value="Ald_DH_C"/>
</dbReference>
<name>A0A9X4NTT1_9BURK</name>
<dbReference type="GO" id="GO:0004777">
    <property type="term" value="F:succinate-semialdehyde dehydrogenase (NAD+) activity"/>
    <property type="evidence" value="ECO:0007669"/>
    <property type="project" value="TreeGrafter"/>
</dbReference>
<keyword evidence="10" id="KW-1185">Reference proteome</keyword>
<dbReference type="EC" id="1.1.1.257" evidence="6"/>
<sequence>MRISDHALWGVGGTVRSMTSSYPTLSLHVAGHWLTQASGGERVVINPATEEPLARLPLAGPAELAAAAESAQRGFEQWRRVRPHDRYVTLRRAAELLRQRADEIATVLTLEQGKPLAEAKREVTLSADIIDVQAEEAKRLYGRGVAPRVDGILSHTVTRVPVGPVAAFTPWNFPVNLPSRKLGSALAAGCSVVIKPAEETPASCMLLVRCFLDAGVPPDAINMVCGDPAQVSSFLIERPEIAKVSVTGSVAVGKLLGEQAARHVKRFTGELGGHAPVIVAEDMAEGAGLDFVLKQSVTAKYRNAGQVCASPIRFYVPRAQLAVFSERFAAAAQKLQLGSGLDAATQMGPLSHARRIDDMERFVDDAVGQGARLLTGGHRVARPGFFFEPTVFAEAPASTRLMQQEPFGPIAVIQPYDTLDAAIEQANALPYGLGAYAFTRDLHTAHRLGEAIEAGMVGINHFGVSQPELPFGGIRESGIGHEQGPEGITHYTEIKTITVGRPF</sequence>
<dbReference type="InterPro" id="IPR016161">
    <property type="entry name" value="Ald_DH/histidinol_DH"/>
</dbReference>
<protein>
    <recommendedName>
        <fullName evidence="6">4-(hydroxymethyl)benzenesulfonate dehydrogenase</fullName>
        <ecNumber evidence="6">1.1.1.257</ecNumber>
    </recommendedName>
    <alternativeName>
        <fullName evidence="7">Toluenesulfonate aldehyde dehydrogenase TsaD</fullName>
    </alternativeName>
</protein>
<dbReference type="PANTHER" id="PTHR43353:SF5">
    <property type="entry name" value="SUCCINATE-SEMIALDEHYDE DEHYDROGENASE, MITOCHONDRIAL"/>
    <property type="match status" value="1"/>
</dbReference>
<gene>
    <name evidence="9" type="ORF">H010_12614</name>
</gene>
<evidence type="ECO:0000259" key="8">
    <source>
        <dbReference type="Pfam" id="PF00171"/>
    </source>
</evidence>
<dbReference type="AlphaFoldDB" id="A0A9X4NTT1"/>
<feature type="domain" description="Aldehyde dehydrogenase" evidence="8">
    <location>
        <begin position="34"/>
        <end position="497"/>
    </location>
</feature>
<dbReference type="PANTHER" id="PTHR43353">
    <property type="entry name" value="SUCCINATE-SEMIALDEHYDE DEHYDROGENASE, MITOCHONDRIAL"/>
    <property type="match status" value="1"/>
</dbReference>
<comment type="catalytic activity">
    <reaction evidence="4">
        <text>4-(hydroxymethyl)benzenesulfonate + NAD(+) = 4-formylbenzenesulfonate + NADH + H(+)</text>
        <dbReference type="Rhea" id="RHEA:24412"/>
        <dbReference type="ChEBI" id="CHEBI:11944"/>
        <dbReference type="ChEBI" id="CHEBI:11987"/>
        <dbReference type="ChEBI" id="CHEBI:15378"/>
        <dbReference type="ChEBI" id="CHEBI:57540"/>
        <dbReference type="ChEBI" id="CHEBI:57945"/>
        <dbReference type="EC" id="1.1.1.257"/>
    </reaction>
</comment>
<evidence type="ECO:0000256" key="1">
    <source>
        <dbReference type="ARBA" id="ARBA00009986"/>
    </source>
</evidence>
<dbReference type="Pfam" id="PF00171">
    <property type="entry name" value="Aldedh"/>
    <property type="match status" value="1"/>
</dbReference>
<evidence type="ECO:0000256" key="3">
    <source>
        <dbReference type="ARBA" id="ARBA00023002"/>
    </source>
</evidence>
<evidence type="ECO:0000256" key="5">
    <source>
        <dbReference type="ARBA" id="ARBA00056807"/>
    </source>
</evidence>
<dbReference type="CDD" id="cd07103">
    <property type="entry name" value="ALDH_F5_SSADH_GabD"/>
    <property type="match status" value="1"/>
</dbReference>
<dbReference type="Gene3D" id="3.40.605.10">
    <property type="entry name" value="Aldehyde Dehydrogenase, Chain A, domain 1"/>
    <property type="match status" value="1"/>
</dbReference>
<dbReference type="FunFam" id="3.40.605.10:FF:000007">
    <property type="entry name" value="NAD/NADP-dependent betaine aldehyde dehydrogenase"/>
    <property type="match status" value="1"/>
</dbReference>
<dbReference type="InterPro" id="IPR016162">
    <property type="entry name" value="Ald_DH_N"/>
</dbReference>
<accession>A0A9X4NTT1</accession>
<evidence type="ECO:0000256" key="4">
    <source>
        <dbReference type="ARBA" id="ARBA00051407"/>
    </source>
</evidence>
<comment type="function">
    <text evidence="5">Involved in the toluene-4-sulfonate degradation pathway. Does not discriminate between the sulfonate and the carboxyl substituents and can also be involved in the p-toluenecarboxylate degradation pathway.</text>
</comment>
<dbReference type="InterPro" id="IPR015590">
    <property type="entry name" value="Aldehyde_DH_dom"/>
</dbReference>
<evidence type="ECO:0000256" key="6">
    <source>
        <dbReference type="ARBA" id="ARBA00066857"/>
    </source>
</evidence>
<proteinExistence type="inferred from homology"/>
<dbReference type="InterPro" id="IPR050740">
    <property type="entry name" value="Aldehyde_DH_Superfamily"/>
</dbReference>
<evidence type="ECO:0000256" key="7">
    <source>
        <dbReference type="ARBA" id="ARBA00079883"/>
    </source>
</evidence>
<dbReference type="GO" id="GO:0018462">
    <property type="term" value="F:4-(hydroxymethyl)benzenesulfonate dehydrogenase activity"/>
    <property type="evidence" value="ECO:0007669"/>
    <property type="project" value="UniProtKB-EC"/>
</dbReference>
<evidence type="ECO:0000313" key="9">
    <source>
        <dbReference type="EMBL" id="MDG5976101.1"/>
    </source>
</evidence>
<dbReference type="SUPFAM" id="SSF53720">
    <property type="entry name" value="ALDH-like"/>
    <property type="match status" value="1"/>
</dbReference>
<evidence type="ECO:0000256" key="2">
    <source>
        <dbReference type="ARBA" id="ARBA00011738"/>
    </source>
</evidence>
<reference evidence="9" key="1">
    <citation type="submission" date="2013-01" db="EMBL/GenBank/DDBJ databases">
        <title>Genome draft of Hydrogenophaga taeniospiralis 2K1.</title>
        <authorList>
            <person name="Gomila M."/>
            <person name="Lalucat J."/>
        </authorList>
    </citation>
    <scope>NUCLEOTIDE SEQUENCE</scope>
    <source>
        <strain evidence="9">CCUG 15921</strain>
    </source>
</reference>
<dbReference type="GO" id="GO:0009450">
    <property type="term" value="P:gamma-aminobutyric acid catabolic process"/>
    <property type="evidence" value="ECO:0007669"/>
    <property type="project" value="TreeGrafter"/>
</dbReference>
<dbReference type="EMBL" id="AOGK01000010">
    <property type="protein sequence ID" value="MDG5976101.1"/>
    <property type="molecule type" value="Genomic_DNA"/>
</dbReference>
<comment type="similarity">
    <text evidence="1">Belongs to the aldehyde dehydrogenase family.</text>
</comment>
<comment type="caution">
    <text evidence="9">The sequence shown here is derived from an EMBL/GenBank/DDBJ whole genome shotgun (WGS) entry which is preliminary data.</text>
</comment>
<comment type="subunit">
    <text evidence="2">Homodimer.</text>
</comment>